<organism evidence="2 3">
    <name type="scientific">Adhaeretor mobilis</name>
    <dbReference type="NCBI Taxonomy" id="1930276"/>
    <lineage>
        <taxon>Bacteria</taxon>
        <taxon>Pseudomonadati</taxon>
        <taxon>Planctomycetota</taxon>
        <taxon>Planctomycetia</taxon>
        <taxon>Pirellulales</taxon>
        <taxon>Lacipirellulaceae</taxon>
        <taxon>Adhaeretor</taxon>
    </lineage>
</organism>
<keyword evidence="3" id="KW-1185">Reference proteome</keyword>
<feature type="compositionally biased region" description="Basic and acidic residues" evidence="1">
    <location>
        <begin position="158"/>
        <end position="179"/>
    </location>
</feature>
<protein>
    <submittedName>
        <fullName evidence="2">Uncharacterized protein</fullName>
    </submittedName>
</protein>
<reference evidence="2 3" key="1">
    <citation type="submission" date="2019-02" db="EMBL/GenBank/DDBJ databases">
        <title>Deep-cultivation of Planctomycetes and their phenomic and genomic characterization uncovers novel biology.</title>
        <authorList>
            <person name="Wiegand S."/>
            <person name="Jogler M."/>
            <person name="Boedeker C."/>
            <person name="Pinto D."/>
            <person name="Vollmers J."/>
            <person name="Rivas-Marin E."/>
            <person name="Kohn T."/>
            <person name="Peeters S.H."/>
            <person name="Heuer A."/>
            <person name="Rast P."/>
            <person name="Oberbeckmann S."/>
            <person name="Bunk B."/>
            <person name="Jeske O."/>
            <person name="Meyerdierks A."/>
            <person name="Storesund J.E."/>
            <person name="Kallscheuer N."/>
            <person name="Luecker S."/>
            <person name="Lage O.M."/>
            <person name="Pohl T."/>
            <person name="Merkel B.J."/>
            <person name="Hornburger P."/>
            <person name="Mueller R.-W."/>
            <person name="Bruemmer F."/>
            <person name="Labrenz M."/>
            <person name="Spormann A.M."/>
            <person name="Op den Camp H."/>
            <person name="Overmann J."/>
            <person name="Amann R."/>
            <person name="Jetten M.S.M."/>
            <person name="Mascher T."/>
            <person name="Medema M.H."/>
            <person name="Devos D.P."/>
            <person name="Kaster A.-K."/>
            <person name="Ovreas L."/>
            <person name="Rohde M."/>
            <person name="Galperin M.Y."/>
            <person name="Jogler C."/>
        </authorList>
    </citation>
    <scope>NUCLEOTIDE SEQUENCE [LARGE SCALE GENOMIC DNA]</scope>
    <source>
        <strain evidence="2 3">HG15A2</strain>
    </source>
</reference>
<gene>
    <name evidence="2" type="ORF">HG15A2_12660</name>
</gene>
<evidence type="ECO:0000256" key="1">
    <source>
        <dbReference type="SAM" id="MobiDB-lite"/>
    </source>
</evidence>
<evidence type="ECO:0000313" key="3">
    <source>
        <dbReference type="Proteomes" id="UP000319852"/>
    </source>
</evidence>
<dbReference type="AlphaFoldDB" id="A0A517MSY0"/>
<name>A0A517MSY0_9BACT</name>
<sequence>MGKQLKSGNAIVRLLLKHGEKIAMLGIVACAGMLIWSSMGRERLDENNYPDRLETNVRNADQHVTNMKWEDFDPEEKKVADAVPVKGSGAVLTAVPEGAFKPWEMSWDQPVMAAVGYRMDPPLLAPIDLEVNAGSGLWASADEDEIRRRQIAAYNKAQEEIKRREREREAAQEDSERGRGGRGGEYGGGEFGGGEYGGGVGQRASTDPDGAIVVRPRGAAGAQGIADITREKSWATVLARVPYETQMQLYRDALESARGYVAKDDVPQYYGYYVQRAELTHGKQSEWQTIAKVSDKYIIDIEQTWPRQAIQQDVIDKRYSHPLLTHPLPPMAVRSWGEDVTHSELPLPSLENPLLDEEEVEEEPAEDEGEVELDDFGNRIVKTPNRRSRPSARGYGGGEYGGGEYGGGGYGGGEYGGGEYGGGEFGGGGYGGGEYGGGEYGGAGYGGGASMPAERPQELPPFVWDMKTSELLFRFFDSTVEPGKRYRYRVKFALKDVNDERPVKYLDPTVTERRKTGSKKYRFTEWSEPSPVVSVPLPGLIFVAGGQEANENNFNDEPEAKLVVKTLNSRHAAEIAISQWFTRGSVINVFEKAEIIWAARFELEEGEKEPNFPFYTGMTLVDFHGGEAFSSKNKDLTEPTQVLFMDAAGRLIRQRELDDLEPVEEFTEIIESAVDSKAGGNRGFGGGEYGGGEFGGGEF</sequence>
<evidence type="ECO:0000313" key="2">
    <source>
        <dbReference type="EMBL" id="QDS97996.1"/>
    </source>
</evidence>
<feature type="region of interest" description="Disordered" evidence="1">
    <location>
        <begin position="158"/>
        <end position="211"/>
    </location>
</feature>
<proteinExistence type="predicted"/>
<dbReference type="KEGG" id="amob:HG15A2_12660"/>
<accession>A0A517MSY0</accession>
<dbReference type="EMBL" id="CP036263">
    <property type="protein sequence ID" value="QDS97996.1"/>
    <property type="molecule type" value="Genomic_DNA"/>
</dbReference>
<dbReference type="RefSeq" id="WP_218932354.1">
    <property type="nucleotide sequence ID" value="NZ_CP036263.1"/>
</dbReference>
<feature type="compositionally biased region" description="Gly residues" evidence="1">
    <location>
        <begin position="181"/>
        <end position="201"/>
    </location>
</feature>
<dbReference type="Proteomes" id="UP000319852">
    <property type="component" value="Chromosome"/>
</dbReference>